<keyword evidence="1 15" id="KW-0540">Nuclease</keyword>
<evidence type="ECO:0000256" key="16">
    <source>
        <dbReference type="PROSITE-ProRule" id="PRU00560"/>
    </source>
</evidence>
<comment type="function">
    <text evidence="15">A helicase/nuclease that prepares dsDNA breaks (DSB) for recombinational DNA repair. Binds to DSBs and unwinds DNA via a highly rapid and processive ATP-dependent bidirectional helicase activity. Unwinds dsDNA until it encounters a Chi (crossover hotspot instigator) sequence from the 3' direction. Cuts ssDNA a few nucleotides 3' to the Chi site. The properties and activities of the enzyme are changed at Chi. The Chi-altered holoenzyme produces a long 3'-ssDNA overhang and facilitates RecA-binding to the ssDNA for homologous DNA recombination and repair. Holoenzyme degrades any linearized DNA that is unable to undergo homologous recombination. In the holoenzyme this subunit contributes ATPase, 3'-5' helicase, exonuclease activity and loads RecA onto ssDNA.</text>
</comment>
<evidence type="ECO:0000256" key="9">
    <source>
        <dbReference type="ARBA" id="ARBA00022842"/>
    </source>
</evidence>
<keyword evidence="5 15" id="KW-0378">Hydrolase</keyword>
<dbReference type="GO" id="GO:0008854">
    <property type="term" value="F:exodeoxyribonuclease V activity"/>
    <property type="evidence" value="ECO:0007669"/>
    <property type="project" value="UniProtKB-EC"/>
</dbReference>
<evidence type="ECO:0000256" key="5">
    <source>
        <dbReference type="ARBA" id="ARBA00022801"/>
    </source>
</evidence>
<feature type="active site" description="For nuclease activity" evidence="15">
    <location>
        <position position="1105"/>
    </location>
</feature>
<proteinExistence type="inferred from homology"/>
<accession>A0AAC8UCC9</accession>
<dbReference type="InterPro" id="IPR011604">
    <property type="entry name" value="PDDEXK-like_dom_sf"/>
</dbReference>
<dbReference type="PROSITE" id="PS51198">
    <property type="entry name" value="UVRD_HELICASE_ATP_BIND"/>
    <property type="match status" value="1"/>
</dbReference>
<dbReference type="SUPFAM" id="SSF52540">
    <property type="entry name" value="P-loop containing nucleoside triphosphate hydrolases"/>
    <property type="match status" value="1"/>
</dbReference>
<comment type="domain">
    <text evidence="15">The N-terminal DNA-binding domain is a ssDNA-dependent ATPase and has ATP-dependent 3'-5' helicase function. This domain interacts with RecC.</text>
</comment>
<evidence type="ECO:0000256" key="6">
    <source>
        <dbReference type="ARBA" id="ARBA00022806"/>
    </source>
</evidence>
<comment type="catalytic activity">
    <reaction evidence="15">
        <text>Exonucleolytic cleavage (in the presence of ATP) in either 5'- to 3'- or 3'- to 5'-direction to yield 5'-phosphooligonucleotides.</text>
        <dbReference type="EC" id="3.1.11.5"/>
    </reaction>
</comment>
<dbReference type="PANTHER" id="PTHR11070">
    <property type="entry name" value="UVRD / RECB / PCRA DNA HELICASE FAMILY MEMBER"/>
    <property type="match status" value="1"/>
</dbReference>
<organism evidence="19 20">
    <name type="scientific">Haemophilus ducreyi</name>
    <dbReference type="NCBI Taxonomy" id="730"/>
    <lineage>
        <taxon>Bacteria</taxon>
        <taxon>Pseudomonadati</taxon>
        <taxon>Pseudomonadota</taxon>
        <taxon>Gammaproteobacteria</taxon>
        <taxon>Pasteurellales</taxon>
        <taxon>Pasteurellaceae</taxon>
        <taxon>Haemophilus</taxon>
    </lineage>
</organism>
<keyword evidence="3 15" id="KW-0547">Nucleotide-binding</keyword>
<dbReference type="Gene3D" id="3.90.320.10">
    <property type="match status" value="1"/>
</dbReference>
<feature type="binding site" evidence="16">
    <location>
        <begin position="19"/>
        <end position="26"/>
    </location>
    <ligand>
        <name>ATP</name>
        <dbReference type="ChEBI" id="CHEBI:30616"/>
    </ligand>
</feature>
<comment type="catalytic activity">
    <reaction evidence="14 15">
        <text>ATP + H2O = ADP + phosphate + H(+)</text>
        <dbReference type="Rhea" id="RHEA:13065"/>
        <dbReference type="ChEBI" id="CHEBI:15377"/>
        <dbReference type="ChEBI" id="CHEBI:15378"/>
        <dbReference type="ChEBI" id="CHEBI:30616"/>
        <dbReference type="ChEBI" id="CHEBI:43474"/>
        <dbReference type="ChEBI" id="CHEBI:456216"/>
        <dbReference type="EC" id="5.6.2.4"/>
    </reaction>
</comment>
<feature type="binding site" evidence="15">
    <location>
        <position position="981"/>
    </location>
    <ligand>
        <name>Mg(2+)</name>
        <dbReference type="ChEBI" id="CHEBI:18420"/>
    </ligand>
</feature>
<keyword evidence="2 15" id="KW-0479">Metal-binding</keyword>
<dbReference type="InterPro" id="IPR014017">
    <property type="entry name" value="DNA_helicase_UvrD-like_C"/>
</dbReference>
<feature type="binding site" evidence="15">
    <location>
        <position position="1105"/>
    </location>
    <ligand>
        <name>Mg(2+)</name>
        <dbReference type="ChEBI" id="CHEBI:18420"/>
    </ligand>
</feature>
<dbReference type="SUPFAM" id="SSF52980">
    <property type="entry name" value="Restriction endonuclease-like"/>
    <property type="match status" value="1"/>
</dbReference>
<protein>
    <recommendedName>
        <fullName evidence="15">RecBCD enzyme subunit RecB</fullName>
        <ecNumber evidence="15">3.1.11.5</ecNumber>
        <ecNumber evidence="15">5.6.2.4</ecNumber>
    </recommendedName>
    <alternativeName>
        <fullName evidence="15">DNA 3'-5' helicase subunit RecB</fullName>
    </alternativeName>
    <alternativeName>
        <fullName evidence="15">Exonuclease V subunit RecB</fullName>
        <shortName evidence="15">ExoV subunit RecB</shortName>
    </alternativeName>
    <alternativeName>
        <fullName evidence="15">Helicase/nuclease RecBCD subunit RecB</fullName>
    </alternativeName>
</protein>
<dbReference type="Gene3D" id="3.40.50.300">
    <property type="entry name" value="P-loop containing nucleotide triphosphate hydrolases"/>
    <property type="match status" value="2"/>
</dbReference>
<evidence type="ECO:0000256" key="14">
    <source>
        <dbReference type="ARBA" id="ARBA00048988"/>
    </source>
</evidence>
<evidence type="ECO:0000256" key="15">
    <source>
        <dbReference type="HAMAP-Rule" id="MF_01485"/>
    </source>
</evidence>
<evidence type="ECO:0000259" key="18">
    <source>
        <dbReference type="PROSITE" id="PS51217"/>
    </source>
</evidence>
<dbReference type="PANTHER" id="PTHR11070:SF23">
    <property type="entry name" value="RECBCD ENZYME SUBUNIT RECB"/>
    <property type="match status" value="1"/>
</dbReference>
<dbReference type="Pfam" id="PF12705">
    <property type="entry name" value="PDDEXK_1"/>
    <property type="match status" value="1"/>
</dbReference>
<comment type="miscellaneous">
    <text evidence="15">In the RecBCD complex, RecB has a slow 3'-5' helicase, an exonuclease activity and loads RecA onto ssDNA, RecD has a fast 5'-3' helicase activity, while RecC stimulates the ATPase and processivity of the RecB helicase and contributes to recognition of the Chi site.</text>
</comment>
<keyword evidence="7 15" id="KW-0269">Exonuclease</keyword>
<name>A0AAC8UCC9_HAEDC</name>
<sequence>MNNLDPLALPLNGTSLIEASAGTGKTFTMANLYLRLLLGIGCQPLTVEEILVVTFTKAATEELRDRIRRNIKACREFFCDYDPNQIDQNKDNFYSQLYERVDNLDEAKLRLRIAEREIDLASIFTIHSFCQKILSQFAFDSGIRFDNDWQTDESHLLQQLSEEIWREQFYPLSLQECEIIYNELEEPLKALKMVQSFIGIELPALSAEQKRIFTPELSTRYLIEYKNFLQQIKQYWQINGNEIVTIINAELKKIYKTGEKKALNRTSYQPRYLATYQSELDNWANSMDLTLPKNFERFCQDFIASKAQEGAVTTLSHPHFQQNQQWLNIYQQKYSDKKKPFLLYQFLVRLRAKLADYKITHSEKSFNDMLTLLNQALKSDNGDQLAAKVRCQYPFAMIDEFQDTDKQQYEIFSKIFMQGEQTNRGFIMIGDPKQSIYQFRGTDIFTYLNAANEVQEKRTLPKNWRSLPSIVQAANRLFSFPPESPHSPFLYDEIGFQQAIAKETDTELKGLAHCIFYLQPKFDFQRAAEHCAYQIQQQLKQMEAGKFGLKLTDNPAIQPFQAKDIAILVRNKKEANYVKQALANCGIRSVYLSEDRSVYQSDLAQDLLWLLYACLNPYQQSTLLTVVGSSLWGLSATEIYQLKHNEIAWDNLVERFVDYQHIWQRQGILPMLHQLFLCEGLIKRLCANPQTSDRNLTDLLHLAELLQNAMSSLENESALVRWYEHQLADDNKNEAHQLRLESENQLVQIVTIHKAKGLQYPIVWLPFIGEERGYTRKKDKNLKLYRDATNQECWLFGHADEQTKTLLEKGEHAEDLRLLYVALTRAESQLNVILPQQFTENWNAVHYLLSDGELFLNKQFNPKTTVDYLDNKQFDDYIKLDEKALVDDWRPTIASQADPIVRTFDAIIRKEGQITSFTALHHYHQAGYEKQYPARNVLIDTADHDSQQLLSDLMLEPISEAEQAYSVYNFPHSAKVGTILHYFFEKADFQQALELAQVATICEQLNIEEQWQTVLQQWFTRVFATPFAEQQIALQDISCDQRLNEWGFYLRLTNEHALKELNELLQKYGSISKDLPELQLPQLAGYVRGSVDCLAKVNGKFYVIDYKSNFLGSSAQDYSQQNLVKTIGQYRYDLQYLLYSLAVHRYLRSRLAEHYDYERDFGGAVYLFLRGMNGTANSGVFFDKPSLTLITKMDELFC</sequence>
<feature type="domain" description="UvrD-like helicase ATP-binding" evidence="17">
    <location>
        <begin position="1"/>
        <end position="467"/>
    </location>
</feature>
<dbReference type="Gene3D" id="1.10.486.10">
    <property type="entry name" value="PCRA, domain 4"/>
    <property type="match status" value="1"/>
</dbReference>
<dbReference type="GO" id="GO:0000724">
    <property type="term" value="P:double-strand break repair via homologous recombination"/>
    <property type="evidence" value="ECO:0007669"/>
    <property type="project" value="UniProtKB-UniRule"/>
</dbReference>
<dbReference type="PROSITE" id="PS51217">
    <property type="entry name" value="UVRD_HELICASE_CTER"/>
    <property type="match status" value="1"/>
</dbReference>
<evidence type="ECO:0000256" key="3">
    <source>
        <dbReference type="ARBA" id="ARBA00022741"/>
    </source>
</evidence>
<evidence type="ECO:0000259" key="17">
    <source>
        <dbReference type="PROSITE" id="PS51198"/>
    </source>
</evidence>
<feature type="region of interest" description="Nuclease activity, interacts with RecD and RecA" evidence="15">
    <location>
        <begin position="911"/>
        <end position="1198"/>
    </location>
</feature>
<comment type="similarity">
    <text evidence="15">Belongs to the helicase family. UvrD subfamily.</text>
</comment>
<evidence type="ECO:0000256" key="2">
    <source>
        <dbReference type="ARBA" id="ARBA00022723"/>
    </source>
</evidence>
<dbReference type="NCBIfam" id="TIGR00609">
    <property type="entry name" value="recB"/>
    <property type="match status" value="1"/>
</dbReference>
<dbReference type="InterPro" id="IPR000212">
    <property type="entry name" value="DNA_helicase_UvrD/REP"/>
</dbReference>
<evidence type="ECO:0000256" key="13">
    <source>
        <dbReference type="ARBA" id="ARBA00034617"/>
    </source>
</evidence>
<dbReference type="EMBL" id="CP011219">
    <property type="protein sequence ID" value="AKO32389.1"/>
    <property type="molecule type" value="Genomic_DNA"/>
</dbReference>
<dbReference type="HAMAP" id="MF_01485">
    <property type="entry name" value="RecB"/>
    <property type="match status" value="1"/>
</dbReference>
<dbReference type="InterPro" id="IPR004586">
    <property type="entry name" value="RecB"/>
</dbReference>
<gene>
    <name evidence="15" type="primary">recB</name>
    <name evidence="19" type="ORF">RZ57_04290</name>
</gene>
<dbReference type="GO" id="GO:0043138">
    <property type="term" value="F:3'-5' DNA helicase activity"/>
    <property type="evidence" value="ECO:0007669"/>
    <property type="project" value="UniProtKB-UniRule"/>
</dbReference>
<comment type="cofactor">
    <cofactor evidence="15">
        <name>Mg(2+)</name>
        <dbReference type="ChEBI" id="CHEBI:18420"/>
    </cofactor>
    <text evidence="15">Binds 1 Mg(2+) ion per subunit.</text>
</comment>
<dbReference type="OMA" id="EFSDIAH"/>
<dbReference type="Proteomes" id="UP000060132">
    <property type="component" value="Chromosome"/>
</dbReference>
<dbReference type="RefSeq" id="WP_010944992.1">
    <property type="nucleotide sequence ID" value="NZ_CP011218.1"/>
</dbReference>
<keyword evidence="8 15" id="KW-0067">ATP-binding</keyword>
<dbReference type="Gene3D" id="1.10.3170.10">
    <property type="entry name" value="Recbcd, chain B, domain 2"/>
    <property type="match status" value="1"/>
</dbReference>
<evidence type="ECO:0000256" key="10">
    <source>
        <dbReference type="ARBA" id="ARBA00023125"/>
    </source>
</evidence>
<dbReference type="InterPro" id="IPR011335">
    <property type="entry name" value="Restrct_endonuc-II-like"/>
</dbReference>
<feature type="domain" description="UvrD-like helicase C-terminal" evidence="18">
    <location>
        <begin position="468"/>
        <end position="757"/>
    </location>
</feature>
<dbReference type="EC" id="5.6.2.4" evidence="15"/>
<keyword evidence="11 15" id="KW-0234">DNA repair</keyword>
<comment type="catalytic activity">
    <reaction evidence="13 15">
        <text>Couples ATP hydrolysis with the unwinding of duplex DNA by translocating in the 3'-5' direction.</text>
        <dbReference type="EC" id="5.6.2.4"/>
    </reaction>
</comment>
<feature type="region of interest" description="DNA-binding and helicase activity, interacts with RecC" evidence="15">
    <location>
        <begin position="1"/>
        <end position="879"/>
    </location>
</feature>
<dbReference type="InterPro" id="IPR038726">
    <property type="entry name" value="PDDEXK_AddAB-type"/>
</dbReference>
<evidence type="ECO:0000256" key="1">
    <source>
        <dbReference type="ARBA" id="ARBA00022722"/>
    </source>
</evidence>
<dbReference type="GO" id="GO:0009338">
    <property type="term" value="C:exodeoxyribonuclease V complex"/>
    <property type="evidence" value="ECO:0007669"/>
    <property type="project" value="TreeGrafter"/>
</dbReference>
<comment type="domain">
    <text evidence="15">The C-terminal domain has nuclease activity and interacts with RecD. It interacts with RecA, facilitating its loading onto ssDNA.</text>
</comment>
<feature type="binding site" evidence="15">
    <location>
        <position position="1092"/>
    </location>
    <ligand>
        <name>Mg(2+)</name>
        <dbReference type="ChEBI" id="CHEBI:18420"/>
    </ligand>
</feature>
<dbReference type="GO" id="GO:0005524">
    <property type="term" value="F:ATP binding"/>
    <property type="evidence" value="ECO:0007669"/>
    <property type="project" value="UniProtKB-UniRule"/>
</dbReference>
<dbReference type="GO" id="GO:0000287">
    <property type="term" value="F:magnesium ion binding"/>
    <property type="evidence" value="ECO:0007669"/>
    <property type="project" value="UniProtKB-UniRule"/>
</dbReference>
<comment type="subunit">
    <text evidence="15">Heterotrimer of RecB, RecC and RecD. All subunits contribute to DNA-binding. Interacts with RecA.</text>
</comment>
<dbReference type="GO" id="GO:0005829">
    <property type="term" value="C:cytosol"/>
    <property type="evidence" value="ECO:0007669"/>
    <property type="project" value="TreeGrafter"/>
</dbReference>
<reference evidence="19 20" key="1">
    <citation type="journal article" date="2015" name="PLoS Negl. Trop. Dis.">
        <title>Haemophilus ducreyi Cutaneous Ulcer Strains Are Nearly Identical to Class I Genital Ulcer Strains.</title>
        <authorList>
            <person name="Gangaiah D."/>
            <person name="Webb K.M."/>
            <person name="Humphreys T.L."/>
            <person name="Fortney K.R."/>
            <person name="Toh E."/>
            <person name="Tai A."/>
            <person name="Katz S.S."/>
            <person name="Pillay A."/>
            <person name="Chen C.Y."/>
            <person name="Roberts S.A."/>
            <person name="Munson R.S.Jr."/>
            <person name="Spinola S.M."/>
        </authorList>
    </citation>
    <scope>NUCLEOTIDE SEQUENCE [LARGE SCALE GENOMIC DNA]</scope>
    <source>
        <strain evidence="20">CLU2</strain>
    </source>
</reference>
<keyword evidence="9 15" id="KW-0460">Magnesium</keyword>
<keyword evidence="6 15" id="KW-0347">Helicase</keyword>
<evidence type="ECO:0000256" key="12">
    <source>
        <dbReference type="ARBA" id="ARBA00023235"/>
    </source>
</evidence>
<dbReference type="InterPro" id="IPR014016">
    <property type="entry name" value="UvrD-like_ATP-bd"/>
</dbReference>
<evidence type="ECO:0000256" key="11">
    <source>
        <dbReference type="ARBA" id="ARBA00023204"/>
    </source>
</evidence>
<dbReference type="AlphaFoldDB" id="A0AAC8UCC9"/>
<keyword evidence="10 15" id="KW-0238">DNA-binding</keyword>
<dbReference type="Pfam" id="PF13361">
    <property type="entry name" value="UvrD_C"/>
    <property type="match status" value="2"/>
</dbReference>
<dbReference type="EC" id="3.1.11.5" evidence="15"/>
<evidence type="ECO:0000313" key="19">
    <source>
        <dbReference type="EMBL" id="AKO32389.1"/>
    </source>
</evidence>
<evidence type="ECO:0000313" key="20">
    <source>
        <dbReference type="Proteomes" id="UP000060132"/>
    </source>
</evidence>
<evidence type="ECO:0000256" key="8">
    <source>
        <dbReference type="ARBA" id="ARBA00022840"/>
    </source>
</evidence>
<keyword evidence="4 15" id="KW-0227">DNA damage</keyword>
<dbReference type="GO" id="GO:0003677">
    <property type="term" value="F:DNA binding"/>
    <property type="evidence" value="ECO:0007669"/>
    <property type="project" value="UniProtKB-UniRule"/>
</dbReference>
<dbReference type="InterPro" id="IPR027417">
    <property type="entry name" value="P-loop_NTPase"/>
</dbReference>
<evidence type="ECO:0000256" key="4">
    <source>
        <dbReference type="ARBA" id="ARBA00022763"/>
    </source>
</evidence>
<dbReference type="Pfam" id="PF00580">
    <property type="entry name" value="UvrD-helicase"/>
    <property type="match status" value="1"/>
</dbReference>
<keyword evidence="12 15" id="KW-0413">Isomerase</keyword>
<evidence type="ECO:0000256" key="7">
    <source>
        <dbReference type="ARBA" id="ARBA00022839"/>
    </source>
</evidence>
<dbReference type="CDD" id="cd22352">
    <property type="entry name" value="RecB_C-like"/>
    <property type="match status" value="1"/>
</dbReference>